<organism evidence="12 13">
    <name type="scientific">Caenorhabditis auriculariae</name>
    <dbReference type="NCBI Taxonomy" id="2777116"/>
    <lineage>
        <taxon>Eukaryota</taxon>
        <taxon>Metazoa</taxon>
        <taxon>Ecdysozoa</taxon>
        <taxon>Nematoda</taxon>
        <taxon>Chromadorea</taxon>
        <taxon>Rhabditida</taxon>
        <taxon>Rhabditina</taxon>
        <taxon>Rhabditomorpha</taxon>
        <taxon>Rhabditoidea</taxon>
        <taxon>Rhabditidae</taxon>
        <taxon>Peloderinae</taxon>
        <taxon>Caenorhabditis</taxon>
    </lineage>
</organism>
<dbReference type="GO" id="GO:0004376">
    <property type="term" value="F:GPI mannosyltransferase activity"/>
    <property type="evidence" value="ECO:0007669"/>
    <property type="project" value="InterPro"/>
</dbReference>
<dbReference type="InterPro" id="IPR007315">
    <property type="entry name" value="PIG-V/Gpi18"/>
</dbReference>
<evidence type="ECO:0000256" key="11">
    <source>
        <dbReference type="RuleBase" id="RU363112"/>
    </source>
</evidence>
<dbReference type="OrthoDB" id="10252502at2759"/>
<keyword evidence="6 11" id="KW-0808">Transferase</keyword>
<dbReference type="GO" id="GO:0006506">
    <property type="term" value="P:GPI anchor biosynthetic process"/>
    <property type="evidence" value="ECO:0007669"/>
    <property type="project" value="UniProtKB-KW"/>
</dbReference>
<keyword evidence="4 11" id="KW-0337">GPI-anchor biosynthesis</keyword>
<evidence type="ECO:0000256" key="5">
    <source>
        <dbReference type="ARBA" id="ARBA00022676"/>
    </source>
</evidence>
<evidence type="ECO:0000313" key="12">
    <source>
        <dbReference type="EMBL" id="CAD6184577.1"/>
    </source>
</evidence>
<evidence type="ECO:0000313" key="13">
    <source>
        <dbReference type="Proteomes" id="UP000835052"/>
    </source>
</evidence>
<reference evidence="12" key="1">
    <citation type="submission" date="2020-10" db="EMBL/GenBank/DDBJ databases">
        <authorList>
            <person name="Kikuchi T."/>
        </authorList>
    </citation>
    <scope>NUCLEOTIDE SEQUENCE</scope>
    <source>
        <strain evidence="12">NKZ352</strain>
    </source>
</reference>
<keyword evidence="5 11" id="KW-0328">Glycosyltransferase</keyword>
<keyword evidence="7 11" id="KW-0812">Transmembrane</keyword>
<comment type="pathway">
    <text evidence="2 11">Glycolipid biosynthesis; glycosylphosphatidylinositol-anchor biosynthesis.</text>
</comment>
<evidence type="ECO:0000256" key="7">
    <source>
        <dbReference type="ARBA" id="ARBA00022692"/>
    </source>
</evidence>
<dbReference type="PANTHER" id="PTHR12468:SF2">
    <property type="entry name" value="GPI MANNOSYLTRANSFERASE 2"/>
    <property type="match status" value="1"/>
</dbReference>
<sequence>MPRWRGQYRSPERRRRLREVIEEVEVVEDNRSLKWIREPLRPVVDVPLETLEDHPGFNDVNPREEYRAIDATATLLMSRIYILLFQFIGGRFEISTDAFQGHRVLERSNMTSADLSIQEYWFRGLMRWDALQFMFIAQYGYIFEHSLAFLPAFPWATGALGASAADYYRALVGPVHKTTMTLLMGLIINTFTFLQAGHVLYFITLRISKSQKAAIISTILFAFNPASIFFTSFYSESLYTLVTFGAIFLLLEMKVSDDFPFFLRLSGAVMIMMLGCVIRGNGILNVGYLGWFLTREIFWTMEEAPKQRRVVPSNIFPRRRSRYAREDEGEVSRPLKCTFLLKRGRTVAFARLFFGCFILTMAVVFAVSLWVAYGNHQSDNFCNSRAFMRVPQQFREYAQQNRLTVIGETRRMPWCAWLEKNKNTVQATYGFPVWYPVVQRKYWRVGHFAYWSVKKIPCFLMAAPAMLLTLIAIRGTFRDLARRNLTNIWMCLLHQDHLLPYAIHSAVILYFGIFYINAEVFTRMIFSSSPFLYVYYSQWLAQQTSPAVPEGRVSYFLDHTMLYPPYLVSSIFNDRYGRLFYLYFFAYFVFGTVMHAMFLPFT</sequence>
<protein>
    <recommendedName>
        <fullName evidence="11">GPI mannosyltransferase 2</fullName>
        <ecNumber evidence="11">2.4.1.-</ecNumber>
    </recommendedName>
</protein>
<keyword evidence="8 11" id="KW-0256">Endoplasmic reticulum</keyword>
<feature type="transmembrane region" description="Helical" evidence="11">
    <location>
        <begin position="238"/>
        <end position="255"/>
    </location>
</feature>
<evidence type="ECO:0000256" key="1">
    <source>
        <dbReference type="ARBA" id="ARBA00004477"/>
    </source>
</evidence>
<comment type="function">
    <text evidence="11">Mannosyltransferase involved in glycosylphosphatidylinositol-anchor biosynthesis.</text>
</comment>
<comment type="similarity">
    <text evidence="3 11">Belongs to the PIGV family.</text>
</comment>
<accession>A0A8S1GMH6</accession>
<dbReference type="EC" id="2.4.1.-" evidence="11"/>
<evidence type="ECO:0000256" key="2">
    <source>
        <dbReference type="ARBA" id="ARBA00004687"/>
    </source>
</evidence>
<feature type="transmembrane region" description="Helical" evidence="11">
    <location>
        <begin position="180"/>
        <end position="201"/>
    </location>
</feature>
<name>A0A8S1GMH6_9PELO</name>
<evidence type="ECO:0000256" key="10">
    <source>
        <dbReference type="ARBA" id="ARBA00023136"/>
    </source>
</evidence>
<evidence type="ECO:0000256" key="6">
    <source>
        <dbReference type="ARBA" id="ARBA00022679"/>
    </source>
</evidence>
<keyword evidence="13" id="KW-1185">Reference proteome</keyword>
<dbReference type="EMBL" id="CAJGYM010000001">
    <property type="protein sequence ID" value="CAD6184577.1"/>
    <property type="molecule type" value="Genomic_DNA"/>
</dbReference>
<keyword evidence="9 11" id="KW-1133">Transmembrane helix</keyword>
<dbReference type="Pfam" id="PF04188">
    <property type="entry name" value="Mannosyl_trans2"/>
    <property type="match status" value="2"/>
</dbReference>
<feature type="transmembrane region" description="Helical" evidence="11">
    <location>
        <begin position="459"/>
        <end position="477"/>
    </location>
</feature>
<evidence type="ECO:0000256" key="9">
    <source>
        <dbReference type="ARBA" id="ARBA00022989"/>
    </source>
</evidence>
<evidence type="ECO:0000256" key="3">
    <source>
        <dbReference type="ARBA" id="ARBA00008698"/>
    </source>
</evidence>
<gene>
    <name evidence="12" type="ORF">CAUJ_LOCUS496</name>
</gene>
<dbReference type="GO" id="GO:0031501">
    <property type="term" value="C:mannosyltransferase complex"/>
    <property type="evidence" value="ECO:0007669"/>
    <property type="project" value="TreeGrafter"/>
</dbReference>
<feature type="transmembrane region" description="Helical" evidence="11">
    <location>
        <begin position="498"/>
        <end position="518"/>
    </location>
</feature>
<dbReference type="GO" id="GO:0000009">
    <property type="term" value="F:alpha-1,6-mannosyltransferase activity"/>
    <property type="evidence" value="ECO:0007669"/>
    <property type="project" value="InterPro"/>
</dbReference>
<feature type="transmembrane region" description="Helical" evidence="11">
    <location>
        <begin position="148"/>
        <end position="168"/>
    </location>
</feature>
<comment type="subcellular location">
    <subcellularLocation>
        <location evidence="1 11">Endoplasmic reticulum membrane</location>
        <topology evidence="1 11">Multi-pass membrane protein</topology>
    </subcellularLocation>
</comment>
<evidence type="ECO:0000256" key="4">
    <source>
        <dbReference type="ARBA" id="ARBA00022502"/>
    </source>
</evidence>
<feature type="transmembrane region" description="Helical" evidence="11">
    <location>
        <begin position="580"/>
        <end position="601"/>
    </location>
</feature>
<proteinExistence type="inferred from homology"/>
<keyword evidence="10 11" id="KW-0472">Membrane</keyword>
<evidence type="ECO:0000256" key="8">
    <source>
        <dbReference type="ARBA" id="ARBA00022824"/>
    </source>
</evidence>
<dbReference type="PANTHER" id="PTHR12468">
    <property type="entry name" value="GPI MANNOSYLTRANSFERASE 2"/>
    <property type="match status" value="1"/>
</dbReference>
<dbReference type="Proteomes" id="UP000835052">
    <property type="component" value="Unassembled WGS sequence"/>
</dbReference>
<dbReference type="AlphaFoldDB" id="A0A8S1GMH6"/>
<comment type="caution">
    <text evidence="12">The sequence shown here is derived from an EMBL/GenBank/DDBJ whole genome shotgun (WGS) entry which is preliminary data.</text>
</comment>
<comment type="caution">
    <text evidence="11">Lacks conserved residue(s) required for the propagation of feature annotation.</text>
</comment>
<feature type="transmembrane region" description="Helical" evidence="11">
    <location>
        <begin position="352"/>
        <end position="373"/>
    </location>
</feature>
<dbReference type="GO" id="GO:0005789">
    <property type="term" value="C:endoplasmic reticulum membrane"/>
    <property type="evidence" value="ECO:0007669"/>
    <property type="project" value="UniProtKB-SubCell"/>
</dbReference>